<sequence length="144" mass="15965">MGNVKIIPLQRESHVKPVSYSLLTFVRFVEVIYDDIWEPCYNDLKAARFISVLAGAATDVSIRDLEGIYVRFLKDGQPNNMFGAVEELKHATATGHCEAINAALEKVGLNDWKEKTVGFGSDGAAVSVNDVGECQRFCAKRFHN</sequence>
<accession>A0A9Q1IAL8</accession>
<organism evidence="1 2">
    <name type="scientific">Synaphobranchus kaupii</name>
    <name type="common">Kaup's arrowtooth eel</name>
    <dbReference type="NCBI Taxonomy" id="118154"/>
    <lineage>
        <taxon>Eukaryota</taxon>
        <taxon>Metazoa</taxon>
        <taxon>Chordata</taxon>
        <taxon>Craniata</taxon>
        <taxon>Vertebrata</taxon>
        <taxon>Euteleostomi</taxon>
        <taxon>Actinopterygii</taxon>
        <taxon>Neopterygii</taxon>
        <taxon>Teleostei</taxon>
        <taxon>Anguilliformes</taxon>
        <taxon>Synaphobranchidae</taxon>
        <taxon>Synaphobranchus</taxon>
    </lineage>
</organism>
<dbReference type="OrthoDB" id="6126397at2759"/>
<name>A0A9Q1IAL8_SYNKA</name>
<dbReference type="AlphaFoldDB" id="A0A9Q1IAL8"/>
<dbReference type="EMBL" id="JAINUF010000025">
    <property type="protein sequence ID" value="KAJ8332627.1"/>
    <property type="molecule type" value="Genomic_DNA"/>
</dbReference>
<dbReference type="PANTHER" id="PTHR46880">
    <property type="entry name" value="RAS-ASSOCIATING DOMAIN-CONTAINING PROTEIN"/>
    <property type="match status" value="1"/>
</dbReference>
<proteinExistence type="predicted"/>
<reference evidence="1" key="1">
    <citation type="journal article" date="2023" name="Science">
        <title>Genome structures resolve the early diversification of teleost fishes.</title>
        <authorList>
            <person name="Parey E."/>
            <person name="Louis A."/>
            <person name="Montfort J."/>
            <person name="Bouchez O."/>
            <person name="Roques C."/>
            <person name="Iampietro C."/>
            <person name="Lluch J."/>
            <person name="Castinel A."/>
            <person name="Donnadieu C."/>
            <person name="Desvignes T."/>
            <person name="Floi Bucao C."/>
            <person name="Jouanno E."/>
            <person name="Wen M."/>
            <person name="Mejri S."/>
            <person name="Dirks R."/>
            <person name="Jansen H."/>
            <person name="Henkel C."/>
            <person name="Chen W.J."/>
            <person name="Zahm M."/>
            <person name="Cabau C."/>
            <person name="Klopp C."/>
            <person name="Thompson A.W."/>
            <person name="Robinson-Rechavi M."/>
            <person name="Braasch I."/>
            <person name="Lecointre G."/>
            <person name="Bobe J."/>
            <person name="Postlethwait J.H."/>
            <person name="Berthelot C."/>
            <person name="Roest Crollius H."/>
            <person name="Guiguen Y."/>
        </authorList>
    </citation>
    <scope>NUCLEOTIDE SEQUENCE</scope>
    <source>
        <strain evidence="1">WJC10195</strain>
    </source>
</reference>
<gene>
    <name evidence="1" type="ORF">SKAU_G00424160</name>
</gene>
<evidence type="ECO:0000313" key="1">
    <source>
        <dbReference type="EMBL" id="KAJ8332627.1"/>
    </source>
</evidence>
<dbReference type="PANTHER" id="PTHR46880:SF5">
    <property type="entry name" value="DUF4371 DOMAIN-CONTAINING PROTEIN"/>
    <property type="match status" value="1"/>
</dbReference>
<protein>
    <submittedName>
        <fullName evidence="1">Uncharacterized protein</fullName>
    </submittedName>
</protein>
<dbReference type="Proteomes" id="UP001152622">
    <property type="component" value="Unassembled WGS sequence"/>
</dbReference>
<comment type="caution">
    <text evidence="1">The sequence shown here is derived from an EMBL/GenBank/DDBJ whole genome shotgun (WGS) entry which is preliminary data.</text>
</comment>
<evidence type="ECO:0000313" key="2">
    <source>
        <dbReference type="Proteomes" id="UP001152622"/>
    </source>
</evidence>
<keyword evidence="2" id="KW-1185">Reference proteome</keyword>